<reference evidence="14" key="7">
    <citation type="journal article" date="2020" name="Vaccines (Basel)">
        <title>African Swine Fever Circulation among Free-Ranging Pigs in Sardinia: Data from the Eradication Program.</title>
        <authorList>
            <person name="Franzoni G."/>
            <person name="Dei Giudici S."/>
            <person name="Loi F."/>
            <person name="Sanna D."/>
            <person name="Floris M."/>
            <person name="Fiori M."/>
            <person name="Sanna M.L."/>
            <person name="Madrau P."/>
            <person name="Scarpa F."/>
            <person name="Zinellu S."/>
            <person name="Giammarioli M."/>
            <person name="Cappai S."/>
            <person name="De Mia G.M."/>
            <person name="Laddomada A."/>
            <person name="Rolesu S."/>
            <person name="Oggiano A."/>
        </authorList>
    </citation>
    <scope>NUCLEOTIDE SEQUENCE [LARGE SCALE GENOMIC DNA]</scope>
    <source>
        <strain evidence="14">103917/18</strain>
        <strain evidence="15">55234/18</strain>
    </source>
</reference>
<dbReference type="Proteomes" id="UP000501990">
    <property type="component" value="Segment"/>
</dbReference>
<evidence type="ECO:0000313" key="9">
    <source>
        <dbReference type="EMBL" id="QIM07621.1"/>
    </source>
</evidence>
<organism evidence="1 17">
    <name type="scientific">African swine fever virus</name>
    <name type="common">ASFV</name>
    <dbReference type="NCBI Taxonomy" id="10497"/>
    <lineage>
        <taxon>Viruses</taxon>
        <taxon>Varidnaviria</taxon>
        <taxon>Bamfordvirae</taxon>
        <taxon>Nucleocytoviricota</taxon>
        <taxon>Pokkesviricetes</taxon>
        <taxon>Asfuvirales</taxon>
        <taxon>Asfarviridae</taxon>
        <taxon>Asfivirus</taxon>
        <taxon>Asfivirus haemorrhagiae</taxon>
    </lineage>
</organism>
<evidence type="ECO:0000313" key="1">
    <source>
        <dbReference type="EMBL" id="AIY22215.1"/>
    </source>
</evidence>
<evidence type="ECO:0000313" key="17">
    <source>
        <dbReference type="Proteomes" id="UP000142390"/>
    </source>
</evidence>
<evidence type="ECO:0000313" key="15">
    <source>
        <dbReference type="EMBL" id="QPL11953.1"/>
    </source>
</evidence>
<dbReference type="Proteomes" id="UP000501235">
    <property type="component" value="Segment"/>
</dbReference>
<organismHost>
    <name type="scientific">Phacochoerus africanus</name>
    <name type="common">Warthog</name>
    <dbReference type="NCBI Taxonomy" id="41426"/>
</organismHost>
<evidence type="ECO:0000313" key="20">
    <source>
        <dbReference type="Proteomes" id="UP000500872"/>
    </source>
</evidence>
<name>A0A0A1DXU7_ASF</name>
<dbReference type="EMBL" id="KM102979">
    <property type="protein sequence ID" value="AJZ77084.1"/>
    <property type="molecule type" value="Genomic_DNA"/>
</dbReference>
<dbReference type="EMBL" id="MN270971">
    <property type="protein sequence ID" value="QIM07152.1"/>
    <property type="molecule type" value="Genomic_DNA"/>
</dbReference>
<dbReference type="EMBL" id="KM262844">
    <property type="protein sequence ID" value="AIY22215.1"/>
    <property type="molecule type" value="Genomic_DNA"/>
</dbReference>
<dbReference type="Proteomes" id="UP000503294">
    <property type="component" value="Segment"/>
</dbReference>
<reference evidence="4" key="5">
    <citation type="journal article" date="2020" name="Microbiol. Resour. Announc.">
        <title>Coding-Complete Genome Sequence of an African Swine Fever Virus Strain Liv13/33 Isolate from Experimental Transmission between Pigs and Ornithodoros moubata Ticks.</title>
        <authorList>
            <person name="Chastagner A."/>
            <person name="Pereira de Oliveira R."/>
            <person name="Hutet E."/>
            <person name="Le Dimna M."/>
            <person name="Paboeuf F."/>
            <person name="Lucas P."/>
            <person name="Blanchard Y."/>
            <person name="Dixon L."/>
            <person name="Vial L."/>
            <person name="Le Potier M.F."/>
        </authorList>
    </citation>
    <scope>NUCLEOTIDE SEQUENCE</scope>
    <source>
        <strain evidence="4">Liv13/33</strain>
    </source>
</reference>
<evidence type="ECO:0000313" key="16">
    <source>
        <dbReference type="Proteomes" id="UP000117635"/>
    </source>
</evidence>
<evidence type="ECO:0000313" key="3">
    <source>
        <dbReference type="EMBL" id="AKO62706.1"/>
    </source>
</evidence>
<dbReference type="Proteomes" id="UP000241813">
    <property type="component" value="Segment"/>
</dbReference>
<dbReference type="Proteomes" id="UP000117635">
    <property type="component" value="Segment"/>
</dbReference>
<reference evidence="20" key="8">
    <citation type="submission" date="2020-01" db="EMBL/GenBank/DDBJ databases">
        <authorList>
            <person name="Chastagner A."/>
            <person name="Le Potier M.-F."/>
            <person name="Pereira de Oliveira R."/>
        </authorList>
    </citation>
    <scope>NUCLEOTIDE SEQUENCE [LARGE SCALE GENOMIC DNA]</scope>
    <source>
        <strain evidence="20">Liv13/33</strain>
    </source>
</reference>
<dbReference type="Proteomes" id="UP000500872">
    <property type="component" value="Segment"/>
</dbReference>
<dbReference type="EMBL" id="MN913970">
    <property type="protein sequence ID" value="QID21174.1"/>
    <property type="molecule type" value="Genomic_DNA"/>
</dbReference>
<accession>A0A0A1DXU7</accession>
<reference evidence="16" key="1">
    <citation type="submission" date="2014-07" db="EMBL/GenBank/DDBJ databases">
        <title>Complete genome sequence of African Swine Fever Virus strain 26544/OG10 isolated in Sardinia.</title>
        <authorList>
            <person name="Dei Giudici S."/>
            <person name="Bacciu D."/>
            <person name="Sanna G."/>
            <person name="Deligios M."/>
            <person name="Oggiano A."/>
        </authorList>
    </citation>
    <scope>NUCLEOTIDE SEQUENCE [LARGE SCALE GENOMIC DNA]</scope>
</reference>
<dbReference type="EMBL" id="MN270979">
    <property type="protein sequence ID" value="QIM09021.1"/>
    <property type="molecule type" value="Genomic_DNA"/>
</dbReference>
<evidence type="ECO:0000313" key="10">
    <source>
        <dbReference type="EMBL" id="QIM07853.1"/>
    </source>
</evidence>
<dbReference type="Proteomes" id="UP000594644">
    <property type="component" value="Segment"/>
</dbReference>
<dbReference type="EMBL" id="MN270974">
    <property type="protein sequence ID" value="QIM07853.1"/>
    <property type="molecule type" value="Genomic_DNA"/>
</dbReference>
<organismHost>
    <name type="scientific">Ornithodoros moubata</name>
    <name type="common">Soft tick</name>
    <name type="synonym">Argasid tick</name>
    <dbReference type="NCBI Taxonomy" id="6938"/>
</organismHost>
<dbReference type="Proteomes" id="UP000502885">
    <property type="component" value="Segment"/>
</dbReference>
<dbReference type="EMBL" id="MN270980">
    <property type="protein sequence ID" value="QIM09253.1"/>
    <property type="molecule type" value="Genomic_DNA"/>
</dbReference>
<gene>
    <name evidence="1" type="primary">MGF 360-14L</name>
    <name evidence="3" type="synonym">BA71-A357L</name>
</gene>
<dbReference type="GeneID" id="41901073"/>
<evidence type="ECO:0000313" key="11">
    <source>
        <dbReference type="EMBL" id="QIM08088.1"/>
    </source>
</evidence>
<evidence type="ECO:0000313" key="14">
    <source>
        <dbReference type="EMBL" id="QPL11736.1"/>
    </source>
</evidence>
<evidence type="ECO:0000313" key="13">
    <source>
        <dbReference type="EMBL" id="QIM09253.1"/>
    </source>
</evidence>
<dbReference type="Proteomes" id="UP000502695">
    <property type="component" value="Segment"/>
</dbReference>
<organismHost>
    <name type="scientific">Ornithodoros</name>
    <name type="common">relapsing fever ticks</name>
    <dbReference type="NCBI Taxonomy" id="6937"/>
</organismHost>
<evidence type="ECO:0000313" key="8">
    <source>
        <dbReference type="EMBL" id="QIM07388.1"/>
    </source>
</evidence>
<dbReference type="Proteomes" id="UP000142390">
    <property type="component" value="Segment"/>
</dbReference>
<dbReference type="EMBL" id="MN270973">
    <property type="protein sequence ID" value="QIM07621.1"/>
    <property type="molecule type" value="Genomic_DNA"/>
</dbReference>
<organismHost>
    <name type="scientific">Phacochoerus aethiopicus</name>
    <name type="common">Warthog</name>
    <dbReference type="NCBI Taxonomy" id="85517"/>
</organismHost>
<reference evidence="3 18" key="3">
    <citation type="journal article" date="2015" name="PLoS ONE">
        <title>Genome Sequence of African Swine Fever Virus BA71, the Virulent Parental Strain of the Nonpathogenic and Tissue-Culture Adapted BA71V.</title>
        <authorList>
            <person name="Rodriguez J.M."/>
            <person name="Moreno L.T."/>
            <person name="Alejo A."/>
            <person name="Lacasta A."/>
            <person name="Rodriguez F."/>
            <person name="Salas M.L."/>
        </authorList>
    </citation>
    <scope>NUCLEOTIDE SEQUENCE [LARGE SCALE GENOMIC DNA]</scope>
    <source>
        <strain evidence="3 18">BA71</strain>
    </source>
</reference>
<reference evidence="2" key="4">
    <citation type="journal article" date="2016" name="Virol Rep">
        <title>Genomic analysis of Sardinian 26544/OG10 isolate of African swine fever virus.</title>
        <authorList>
            <person name="Bacciu D."/>
            <person name="Deligios M."/>
            <person name="Sanna G."/>
            <person name="Paola Madrau M."/>
            <person name="Luisa Sanna M."/>
            <person name="Dei Giudici S."/>
            <person name="Oggiano A."/>
        </authorList>
    </citation>
    <scope>NUCLEOTIDE SEQUENCE</scope>
    <source>
        <strain evidence="2">26544/OG10</strain>
    </source>
</reference>
<evidence type="ECO:0000313" key="7">
    <source>
        <dbReference type="EMBL" id="QIM07152.1"/>
    </source>
</evidence>
<evidence type="ECO:0000313" key="5">
    <source>
        <dbReference type="EMBL" id="QIM06683.1"/>
    </source>
</evidence>
<dbReference type="Proteomes" id="UP000501487">
    <property type="component" value="Segment"/>
</dbReference>
<dbReference type="KEGG" id="vg:41901073"/>
<dbReference type="Pfam" id="PF01671">
    <property type="entry name" value="ASFV_360"/>
    <property type="match status" value="1"/>
</dbReference>
<sequence length="357" mass="41308">MLSLQTLAKKVVACNYLSSDYDYTLQRFGLWWDLGPIHLCNNCKQVFSYKHLQCFSEDDLCLEAALVKAVKSDNLELIRLFVDWGANPEYGLIRVPAVYLKRLCAELGGLTPVSEPRLLEILKEVANLKSCAGVLLGYDMFCHNPLLETVTRTTLDTVTYTCSNIPLTGDTAHLLLTKFWFALALRHNFTKAIHYFYKRHKNQLYWRVACSLYFNNIFDIHELCREKEICISPNLMMKFACLREKNYAAIYYCHRLGASLDYGMNLSIYNNNTLNMFFCIDLGAADFDRAQLIAHKAYMYNLSNIFLVKQLFSRDVTLVLDVTEPQEIYDMLKTYTSKNMKRAEEYLTAHPEIIVID</sequence>
<evidence type="ECO:0000313" key="6">
    <source>
        <dbReference type="EMBL" id="QIM06917.1"/>
    </source>
</evidence>
<protein>
    <submittedName>
        <fullName evidence="1 2">MGF 360-14L</fullName>
    </submittedName>
    <submittedName>
        <fullName evidence="3">PBA71-A357L</fullName>
    </submittedName>
</protein>
<dbReference type="EMBL" id="MN270969">
    <property type="protein sequence ID" value="QIM06683.1"/>
    <property type="molecule type" value="Genomic_DNA"/>
</dbReference>
<dbReference type="InterPro" id="IPR002595">
    <property type="entry name" value="ASFV_MGF360"/>
</dbReference>
<dbReference type="EMBL" id="MT932578">
    <property type="protein sequence ID" value="QPL11736.1"/>
    <property type="molecule type" value="Genomic_DNA"/>
</dbReference>
<reference evidence="19 21" key="6">
    <citation type="journal article" date="2020" name="Transbound. Emerg. Dis.">
        <title>The evolution of African swine fever virus in Sardinia (1978 to 2014) as revealed by whole genome sequencing and comparative analysis.</title>
        <authorList>
            <person name="Torresi C."/>
            <person name="Fiori M."/>
            <person name="Bertolotti L."/>
            <person name="Floris M."/>
            <person name="Colitti B."/>
            <person name="Giammarioli M."/>
            <person name="Dei Giudici S."/>
            <person name="Oggiano A."/>
            <person name="Malmberg M."/>
            <person name="De Mia G.M."/>
            <person name="Belak S."/>
            <person name="Granberg F."/>
        </authorList>
    </citation>
    <scope>NUCLEOTIDE SEQUENCE [LARGE SCALE GENOMIC DNA]</scope>
    <source>
        <strain evidence="7">139/Nu/1981</strain>
        <strain evidence="8">140/Or/1985</strain>
        <strain evidence="10">141/Nu/1990</strain>
        <strain evidence="11">142/Nu/1995</strain>
        <strain evidence="13">22653/Ca/2014</strain>
        <strain evidence="5">56/Ca/1978</strain>
        <strain evidence="6">57/Ca/1979</strain>
        <strain evidence="9">85/Ca/1985</strain>
        <strain evidence="12">97/Ot/2012</strain>
    </source>
</reference>
<evidence type="ECO:0000313" key="19">
    <source>
        <dbReference type="Proteomes" id="UP000500690"/>
    </source>
</evidence>
<dbReference type="RefSeq" id="YP_009702271.1">
    <property type="nucleotide sequence ID" value="NC_044941.1"/>
</dbReference>
<evidence type="ECO:0000313" key="12">
    <source>
        <dbReference type="EMBL" id="QIM09021.1"/>
    </source>
</evidence>
<dbReference type="Proteomes" id="UP000500690">
    <property type="component" value="Segment"/>
</dbReference>
<dbReference type="GO" id="GO:0042330">
    <property type="term" value="P:taxis"/>
    <property type="evidence" value="ECO:0007669"/>
    <property type="project" value="InterPro"/>
</dbReference>
<evidence type="ECO:0000313" key="4">
    <source>
        <dbReference type="EMBL" id="QID21174.1"/>
    </source>
</evidence>
<organismHost>
    <name type="scientific">Potamochoerus larvatus</name>
    <name type="common">Bushpig</name>
    <dbReference type="NCBI Taxonomy" id="273792"/>
</organismHost>
<dbReference type="Proteomes" id="UP000594565">
    <property type="component" value="Segment"/>
</dbReference>
<reference evidence="1 17" key="2">
    <citation type="journal article" date="2015" name="J. Gen. Virol.">
        <title>Related strains of African swine fever virus with different virulence: genome comparison and analysis.</title>
        <authorList>
            <person name="Portugal R."/>
            <person name="Coelho J."/>
            <person name="Hoper D."/>
            <person name="Little N.S."/>
            <person name="Smithson C."/>
            <person name="Upton C."/>
            <person name="Martins C."/>
            <person name="Leitao A."/>
            <person name="Keil G.M."/>
        </authorList>
    </citation>
    <scope>NUCLEOTIDE SEQUENCE [LARGE SCALE GENOMIC DNA]</scope>
    <source>
        <strain evidence="1">L60</strain>
    </source>
</reference>
<proteinExistence type="predicted"/>
<dbReference type="Proteomes" id="UP000500898">
    <property type="component" value="Segment"/>
</dbReference>
<dbReference type="EMBL" id="MT932579">
    <property type="protein sequence ID" value="QPL11953.1"/>
    <property type="molecule type" value="Genomic_DNA"/>
</dbReference>
<dbReference type="EMBL" id="KP055815">
    <property type="protein sequence ID" value="AKO62706.1"/>
    <property type="molecule type" value="Genomic_DNA"/>
</dbReference>
<evidence type="ECO:0000313" key="21">
    <source>
        <dbReference type="Proteomes" id="UP000500898"/>
    </source>
</evidence>
<organismHost>
    <name type="scientific">Sus scrofa</name>
    <name type="common">Pig</name>
    <dbReference type="NCBI Taxonomy" id="9823"/>
</organismHost>
<dbReference type="EMBL" id="MN270970">
    <property type="protein sequence ID" value="QIM06917.1"/>
    <property type="molecule type" value="Genomic_DNA"/>
</dbReference>
<evidence type="ECO:0000313" key="2">
    <source>
        <dbReference type="EMBL" id="AJZ77084.1"/>
    </source>
</evidence>
<dbReference type="Proteomes" id="UP000502933">
    <property type="component" value="Segment"/>
</dbReference>
<evidence type="ECO:0000313" key="18">
    <source>
        <dbReference type="Proteomes" id="UP000241813"/>
    </source>
</evidence>
<dbReference type="EMBL" id="MN270975">
    <property type="protein sequence ID" value="QIM08088.1"/>
    <property type="molecule type" value="Genomic_DNA"/>
</dbReference>
<dbReference type="EMBL" id="MN270972">
    <property type="protein sequence ID" value="QIM07388.1"/>
    <property type="molecule type" value="Genomic_DNA"/>
</dbReference>